<keyword evidence="2" id="KW-1185">Reference proteome</keyword>
<dbReference type="EMBL" id="AFFY01000036">
    <property type="protein sequence ID" value="EHG99574.1"/>
    <property type="molecule type" value="Genomic_DNA"/>
</dbReference>
<dbReference type="Proteomes" id="UP000003598">
    <property type="component" value="Unassembled WGS sequence"/>
</dbReference>
<organism evidence="1 2">
    <name type="scientific">Paraprevotella clara YIT 11840</name>
    <dbReference type="NCBI Taxonomy" id="762968"/>
    <lineage>
        <taxon>Bacteria</taxon>
        <taxon>Pseudomonadati</taxon>
        <taxon>Bacteroidota</taxon>
        <taxon>Bacteroidia</taxon>
        <taxon>Bacteroidales</taxon>
        <taxon>Prevotellaceae</taxon>
        <taxon>Paraprevotella</taxon>
    </lineage>
</organism>
<gene>
    <name evidence="1" type="ORF">HMPREF9441_02559</name>
</gene>
<evidence type="ECO:0000313" key="2">
    <source>
        <dbReference type="Proteomes" id="UP000003598"/>
    </source>
</evidence>
<reference evidence="1 2" key="1">
    <citation type="submission" date="2011-03" db="EMBL/GenBank/DDBJ databases">
        <authorList>
            <person name="Weinstock G."/>
            <person name="Sodergren E."/>
            <person name="Clifton S."/>
            <person name="Fulton L."/>
            <person name="Fulton B."/>
            <person name="Courtney L."/>
            <person name="Fronick C."/>
            <person name="Harrison M."/>
            <person name="Strong C."/>
            <person name="Farmer C."/>
            <person name="Delahaunty K."/>
            <person name="Markovic C."/>
            <person name="Hall O."/>
            <person name="Minx P."/>
            <person name="Tomlinson C."/>
            <person name="Mitreva M."/>
            <person name="Hou S."/>
            <person name="Chen J."/>
            <person name="Wollam A."/>
            <person name="Pepin K.H."/>
            <person name="Johnson M."/>
            <person name="Bhonagiri V."/>
            <person name="Zhang X."/>
            <person name="Suruliraj S."/>
            <person name="Warren W."/>
            <person name="Chinwalla A."/>
            <person name="Mardis E.R."/>
            <person name="Wilson R.K."/>
        </authorList>
    </citation>
    <scope>NUCLEOTIDE SEQUENCE [LARGE SCALE GENOMIC DNA]</scope>
    <source>
        <strain evidence="1 2">YIT 11840</strain>
    </source>
</reference>
<protein>
    <submittedName>
        <fullName evidence="1">Uncharacterized protein</fullName>
    </submittedName>
</protein>
<name>G5ST59_9BACT</name>
<evidence type="ECO:0000313" key="1">
    <source>
        <dbReference type="EMBL" id="EHG99574.1"/>
    </source>
</evidence>
<dbReference type="HOGENOM" id="CLU_3293636_0_0_10"/>
<proteinExistence type="predicted"/>
<accession>G5ST59</accession>
<comment type="caution">
    <text evidence="1">The sequence shown here is derived from an EMBL/GenBank/DDBJ whole genome shotgun (WGS) entry which is preliminary data.</text>
</comment>
<dbReference type="AlphaFoldDB" id="G5ST59"/>
<sequence length="40" mass="4595">MLVRNAVSCFGLTEYVRRKPLGKKEACRVVAAGFEIRRLR</sequence>
<dbReference type="STRING" id="762968.HMPREF9441_02559"/>